<dbReference type="InterPro" id="IPR036322">
    <property type="entry name" value="WD40_repeat_dom_sf"/>
</dbReference>
<dbReference type="SMART" id="SM00320">
    <property type="entry name" value="WD40"/>
    <property type="match status" value="6"/>
</dbReference>
<evidence type="ECO:0000256" key="2">
    <source>
        <dbReference type="ARBA" id="ARBA00022737"/>
    </source>
</evidence>
<reference evidence="6 7" key="1">
    <citation type="submission" date="2024-11" db="EMBL/GenBank/DDBJ databases">
        <title>Chromosome-level genome assembly of the freshwater bivalve Anodonta woodiana.</title>
        <authorList>
            <person name="Chen X."/>
        </authorList>
    </citation>
    <scope>NUCLEOTIDE SEQUENCE [LARGE SCALE GENOMIC DNA]</scope>
    <source>
        <strain evidence="6">MN2024</strain>
        <tissue evidence="6">Gills</tissue>
    </source>
</reference>
<keyword evidence="3" id="KW-0647">Proteasome</keyword>
<protein>
    <recommendedName>
        <fullName evidence="8">Proteasomal ATPase-associated factor 1</fullName>
    </recommendedName>
</protein>
<proteinExistence type="inferred from homology"/>
<feature type="repeat" description="WD" evidence="5">
    <location>
        <begin position="181"/>
        <end position="222"/>
    </location>
</feature>
<evidence type="ECO:0000313" key="7">
    <source>
        <dbReference type="Proteomes" id="UP001634394"/>
    </source>
</evidence>
<dbReference type="PROSITE" id="PS50082">
    <property type="entry name" value="WD_REPEATS_2"/>
    <property type="match status" value="2"/>
</dbReference>
<dbReference type="InterPro" id="IPR015943">
    <property type="entry name" value="WD40/YVTN_repeat-like_dom_sf"/>
</dbReference>
<evidence type="ECO:0000256" key="3">
    <source>
        <dbReference type="ARBA" id="ARBA00022942"/>
    </source>
</evidence>
<feature type="repeat" description="WD" evidence="5">
    <location>
        <begin position="139"/>
        <end position="180"/>
    </location>
</feature>
<name>A0ABD3X776_SINWO</name>
<accession>A0ABD3X776</accession>
<dbReference type="InterPro" id="IPR051179">
    <property type="entry name" value="WD_repeat_multifunction"/>
</dbReference>
<keyword evidence="7" id="KW-1185">Reference proteome</keyword>
<dbReference type="PANTHER" id="PTHR19857">
    <property type="entry name" value="MITOCHONDRIAL DIVISION PROTEIN 1-RELATED"/>
    <property type="match status" value="1"/>
</dbReference>
<dbReference type="PANTHER" id="PTHR19857:SF19">
    <property type="entry name" value="26S PROTEASOME REGULATORY SUBUNIT RPN14"/>
    <property type="match status" value="1"/>
</dbReference>
<comment type="similarity">
    <text evidence="4">Belongs to the WD repeat PAAF1/RPN14 family.</text>
</comment>
<dbReference type="EMBL" id="JBJQND010000003">
    <property type="protein sequence ID" value="KAL3882089.1"/>
    <property type="molecule type" value="Genomic_DNA"/>
</dbReference>
<sequence length="401" mass="43910">MITMAALGERIILQSDWDQVLKDDGGKVWLSYKVTGRPTVHGELQTQGLSTEGYPYIMGSNGFSVLQVNKQKIKVTYSKDTTSCTRKFMAADTTFSTVHNSRKRIHSLDVTHGGLGVSSDSEGKLKIWQTNNGEVRRNLEGHYGDVYSCRFFPTGVVVLSAGSDMQVKIWSAETGQCAATLIGHKGAILDTAIVDRGRNIVTCGRDGTARLWDVGQQSCLGTFSECGGDVNSCCLAHTSQDVDLQNPDSLPSDREISTEGKLLLLGCENGTLKGYGLQSRKMVFELPCHSAVNCCCFLSDVSVVCGTQDGHITVTDIRNIRLPLKEWKENRSAMLSLLPYAGGFFASTGDGSCFFVDGNFQTTAEFTGSDCDHLYKIAHDNTHLYTACRDGQIRKYRLNML</sequence>
<keyword evidence="2" id="KW-0677">Repeat</keyword>
<dbReference type="InterPro" id="IPR019775">
    <property type="entry name" value="WD40_repeat_CS"/>
</dbReference>
<evidence type="ECO:0000313" key="6">
    <source>
        <dbReference type="EMBL" id="KAL3882089.1"/>
    </source>
</evidence>
<comment type="caution">
    <text evidence="6">The sequence shown here is derived from an EMBL/GenBank/DDBJ whole genome shotgun (WGS) entry which is preliminary data.</text>
</comment>
<evidence type="ECO:0000256" key="5">
    <source>
        <dbReference type="PROSITE-ProRule" id="PRU00221"/>
    </source>
</evidence>
<keyword evidence="1 5" id="KW-0853">WD repeat</keyword>
<evidence type="ECO:0000256" key="1">
    <source>
        <dbReference type="ARBA" id="ARBA00022574"/>
    </source>
</evidence>
<dbReference type="InterPro" id="IPR001680">
    <property type="entry name" value="WD40_rpt"/>
</dbReference>
<dbReference type="SUPFAM" id="SSF50978">
    <property type="entry name" value="WD40 repeat-like"/>
    <property type="match status" value="1"/>
</dbReference>
<dbReference type="Pfam" id="PF00400">
    <property type="entry name" value="WD40"/>
    <property type="match status" value="3"/>
</dbReference>
<dbReference type="Gene3D" id="2.130.10.10">
    <property type="entry name" value="YVTN repeat-like/Quinoprotein amine dehydrogenase"/>
    <property type="match status" value="2"/>
</dbReference>
<organism evidence="6 7">
    <name type="scientific">Sinanodonta woodiana</name>
    <name type="common">Chinese pond mussel</name>
    <name type="synonym">Anodonta woodiana</name>
    <dbReference type="NCBI Taxonomy" id="1069815"/>
    <lineage>
        <taxon>Eukaryota</taxon>
        <taxon>Metazoa</taxon>
        <taxon>Spiralia</taxon>
        <taxon>Lophotrochozoa</taxon>
        <taxon>Mollusca</taxon>
        <taxon>Bivalvia</taxon>
        <taxon>Autobranchia</taxon>
        <taxon>Heteroconchia</taxon>
        <taxon>Palaeoheterodonta</taxon>
        <taxon>Unionida</taxon>
        <taxon>Unionoidea</taxon>
        <taxon>Unionidae</taxon>
        <taxon>Unioninae</taxon>
        <taxon>Sinanodonta</taxon>
    </lineage>
</organism>
<dbReference type="PROSITE" id="PS00678">
    <property type="entry name" value="WD_REPEATS_1"/>
    <property type="match status" value="1"/>
</dbReference>
<dbReference type="AlphaFoldDB" id="A0ABD3X776"/>
<dbReference type="GO" id="GO:0000502">
    <property type="term" value="C:proteasome complex"/>
    <property type="evidence" value="ECO:0007669"/>
    <property type="project" value="UniProtKB-KW"/>
</dbReference>
<dbReference type="Proteomes" id="UP001634394">
    <property type="component" value="Unassembled WGS sequence"/>
</dbReference>
<gene>
    <name evidence="6" type="ORF">ACJMK2_028460</name>
</gene>
<dbReference type="PROSITE" id="PS50294">
    <property type="entry name" value="WD_REPEATS_REGION"/>
    <property type="match status" value="2"/>
</dbReference>
<evidence type="ECO:0000256" key="4">
    <source>
        <dbReference type="ARBA" id="ARBA00038321"/>
    </source>
</evidence>
<evidence type="ECO:0008006" key="8">
    <source>
        <dbReference type="Google" id="ProtNLM"/>
    </source>
</evidence>